<dbReference type="AlphaFoldDB" id="A0A7U4LNZ6"/>
<evidence type="ECO:0000256" key="1">
    <source>
        <dbReference type="ARBA" id="ARBA00000553"/>
    </source>
</evidence>
<sequence length="242" mass="28147">MCLMNFEKINVGAYTFLKLEFKNANFIFSTGENHLNFNKNIYEGKKNLNNIKRWFSLEEVGYLNQIHSNIVRNFKDEDKEGDAIITNKFNIAVGVFTADCVPILLYDKENEVVAAVHSGWRGTYEKIVIHTINKMKENYNTKTENIIASIGPHIKECCYEVSYELINKFKEDKIYNDYNISYNRNLNLEACILVQLSNIGVKNENIVRANLCTMCSSDPKFYSYREEGDIGRQFSFVYLNKQ</sequence>
<evidence type="ECO:0000313" key="13">
    <source>
        <dbReference type="Proteomes" id="UP000033052"/>
    </source>
</evidence>
<evidence type="ECO:0000256" key="7">
    <source>
        <dbReference type="ARBA" id="ARBA00022833"/>
    </source>
</evidence>
<dbReference type="KEGG" id="cld:CLSPO_c26240"/>
<evidence type="ECO:0000256" key="8">
    <source>
        <dbReference type="ARBA" id="ARBA00047989"/>
    </source>
</evidence>
<protein>
    <recommendedName>
        <fullName evidence="11">Purine nucleoside phosphorylase</fullName>
    </recommendedName>
</protein>
<comment type="similarity">
    <text evidence="3 11">Belongs to the purine nucleoside phosphorylase YfiH/LACC1 family.</text>
</comment>
<keyword evidence="6" id="KW-0378">Hydrolase</keyword>
<accession>A0A7U4LNZ6</accession>
<organism evidence="12 13">
    <name type="scientific">Clostridium sporogenes</name>
    <dbReference type="NCBI Taxonomy" id="1509"/>
    <lineage>
        <taxon>Bacteria</taxon>
        <taxon>Bacillati</taxon>
        <taxon>Bacillota</taxon>
        <taxon>Clostridia</taxon>
        <taxon>Eubacteriales</taxon>
        <taxon>Clostridiaceae</taxon>
        <taxon>Clostridium</taxon>
    </lineage>
</organism>
<gene>
    <name evidence="12" type="ORF">CLSPO_c26240</name>
</gene>
<dbReference type="GO" id="GO:0016787">
    <property type="term" value="F:hydrolase activity"/>
    <property type="evidence" value="ECO:0007669"/>
    <property type="project" value="UniProtKB-KW"/>
</dbReference>
<keyword evidence="5" id="KW-0479">Metal-binding</keyword>
<comment type="catalytic activity">
    <reaction evidence="10">
        <text>S-methyl-5'-thioadenosine + phosphate = 5-(methylsulfanyl)-alpha-D-ribose 1-phosphate + adenine</text>
        <dbReference type="Rhea" id="RHEA:11852"/>
        <dbReference type="ChEBI" id="CHEBI:16708"/>
        <dbReference type="ChEBI" id="CHEBI:17509"/>
        <dbReference type="ChEBI" id="CHEBI:43474"/>
        <dbReference type="ChEBI" id="CHEBI:58533"/>
        <dbReference type="EC" id="2.4.2.28"/>
    </reaction>
    <physiologicalReaction direction="left-to-right" evidence="10">
        <dbReference type="Rhea" id="RHEA:11853"/>
    </physiologicalReaction>
</comment>
<dbReference type="SUPFAM" id="SSF64438">
    <property type="entry name" value="CNF1/YfiH-like putative cysteine hydrolases"/>
    <property type="match status" value="1"/>
</dbReference>
<evidence type="ECO:0000256" key="3">
    <source>
        <dbReference type="ARBA" id="ARBA00007353"/>
    </source>
</evidence>
<evidence type="ECO:0000256" key="2">
    <source>
        <dbReference type="ARBA" id="ARBA00003215"/>
    </source>
</evidence>
<dbReference type="InterPro" id="IPR038371">
    <property type="entry name" value="Cu_polyphenol_OxRdtase_sf"/>
</dbReference>
<evidence type="ECO:0000256" key="4">
    <source>
        <dbReference type="ARBA" id="ARBA00022679"/>
    </source>
</evidence>
<dbReference type="InterPro" id="IPR011324">
    <property type="entry name" value="Cytotoxic_necrot_fac-like_cat"/>
</dbReference>
<evidence type="ECO:0000256" key="11">
    <source>
        <dbReference type="RuleBase" id="RU361274"/>
    </source>
</evidence>
<dbReference type="NCBIfam" id="TIGR00726">
    <property type="entry name" value="peptidoglycan editing factor PgeF"/>
    <property type="match status" value="1"/>
</dbReference>
<keyword evidence="4" id="KW-0808">Transferase</keyword>
<comment type="function">
    <text evidence="2">Purine nucleoside enzyme that catalyzes the phosphorolysis of adenosine and inosine nucleosides, yielding D-ribose 1-phosphate and the respective free bases, adenine and hypoxanthine. Also catalyzes the phosphorolysis of S-methyl-5'-thioadenosine into adenine and S-methyl-5-thio-alpha-D-ribose 1-phosphate. Also has adenosine deaminase activity.</text>
</comment>
<evidence type="ECO:0000256" key="9">
    <source>
        <dbReference type="ARBA" id="ARBA00048968"/>
    </source>
</evidence>
<evidence type="ECO:0000313" key="12">
    <source>
        <dbReference type="EMBL" id="AKC63344.1"/>
    </source>
</evidence>
<dbReference type="GO" id="GO:0017061">
    <property type="term" value="F:S-methyl-5-thioadenosine phosphorylase activity"/>
    <property type="evidence" value="ECO:0007669"/>
    <property type="project" value="UniProtKB-EC"/>
</dbReference>
<dbReference type="GO" id="GO:0005507">
    <property type="term" value="F:copper ion binding"/>
    <property type="evidence" value="ECO:0007669"/>
    <property type="project" value="TreeGrafter"/>
</dbReference>
<reference evidence="12 13" key="1">
    <citation type="journal article" date="2015" name="PLoS ONE">
        <title>A universal mariner transposon system for forward genetic studies in the genus clostridium.</title>
        <authorList>
            <person name="Zhang Y."/>
            <person name="Grosse-Honebrink A."/>
            <person name="Minton N.P."/>
        </authorList>
    </citation>
    <scope>NUCLEOTIDE SEQUENCE [LARGE SCALE GENOMIC DNA]</scope>
    <source>
        <strain evidence="12 13">NCIMB 10696</strain>
    </source>
</reference>
<comment type="catalytic activity">
    <reaction evidence="8">
        <text>adenosine + H2O + H(+) = inosine + NH4(+)</text>
        <dbReference type="Rhea" id="RHEA:24408"/>
        <dbReference type="ChEBI" id="CHEBI:15377"/>
        <dbReference type="ChEBI" id="CHEBI:15378"/>
        <dbReference type="ChEBI" id="CHEBI:16335"/>
        <dbReference type="ChEBI" id="CHEBI:17596"/>
        <dbReference type="ChEBI" id="CHEBI:28938"/>
        <dbReference type="EC" id="3.5.4.4"/>
    </reaction>
    <physiologicalReaction direction="left-to-right" evidence="8">
        <dbReference type="Rhea" id="RHEA:24409"/>
    </physiologicalReaction>
</comment>
<dbReference type="PANTHER" id="PTHR30616">
    <property type="entry name" value="UNCHARACTERIZED PROTEIN YFIH"/>
    <property type="match status" value="1"/>
</dbReference>
<evidence type="ECO:0000256" key="6">
    <source>
        <dbReference type="ARBA" id="ARBA00022801"/>
    </source>
</evidence>
<dbReference type="Gene3D" id="3.60.140.10">
    <property type="entry name" value="CNF1/YfiH-like putative cysteine hydrolases"/>
    <property type="match status" value="1"/>
</dbReference>
<dbReference type="PANTHER" id="PTHR30616:SF2">
    <property type="entry name" value="PURINE NUCLEOSIDE PHOSPHORYLASE LACC1"/>
    <property type="match status" value="1"/>
</dbReference>
<evidence type="ECO:0000256" key="10">
    <source>
        <dbReference type="ARBA" id="ARBA00049893"/>
    </source>
</evidence>
<comment type="catalytic activity">
    <reaction evidence="1">
        <text>inosine + phosphate = alpha-D-ribose 1-phosphate + hypoxanthine</text>
        <dbReference type="Rhea" id="RHEA:27646"/>
        <dbReference type="ChEBI" id="CHEBI:17368"/>
        <dbReference type="ChEBI" id="CHEBI:17596"/>
        <dbReference type="ChEBI" id="CHEBI:43474"/>
        <dbReference type="ChEBI" id="CHEBI:57720"/>
        <dbReference type="EC" id="2.4.2.1"/>
    </reaction>
    <physiologicalReaction direction="left-to-right" evidence="1">
        <dbReference type="Rhea" id="RHEA:27647"/>
    </physiologicalReaction>
</comment>
<keyword evidence="7" id="KW-0862">Zinc</keyword>
<dbReference type="Proteomes" id="UP000033052">
    <property type="component" value="Chromosome"/>
</dbReference>
<proteinExistence type="inferred from homology"/>
<evidence type="ECO:0000256" key="5">
    <source>
        <dbReference type="ARBA" id="ARBA00022723"/>
    </source>
</evidence>
<dbReference type="EMBL" id="CP009225">
    <property type="protein sequence ID" value="AKC63344.1"/>
    <property type="molecule type" value="Genomic_DNA"/>
</dbReference>
<dbReference type="Pfam" id="PF02578">
    <property type="entry name" value="Cu-oxidase_4"/>
    <property type="match status" value="1"/>
</dbReference>
<name>A0A7U4LNZ6_CLOSG</name>
<dbReference type="InterPro" id="IPR003730">
    <property type="entry name" value="Cu_polyphenol_OxRdtase"/>
</dbReference>
<comment type="catalytic activity">
    <reaction evidence="9">
        <text>adenosine + phosphate = alpha-D-ribose 1-phosphate + adenine</text>
        <dbReference type="Rhea" id="RHEA:27642"/>
        <dbReference type="ChEBI" id="CHEBI:16335"/>
        <dbReference type="ChEBI" id="CHEBI:16708"/>
        <dbReference type="ChEBI" id="CHEBI:43474"/>
        <dbReference type="ChEBI" id="CHEBI:57720"/>
        <dbReference type="EC" id="2.4.2.1"/>
    </reaction>
    <physiologicalReaction direction="left-to-right" evidence="9">
        <dbReference type="Rhea" id="RHEA:27643"/>
    </physiologicalReaction>
</comment>
<dbReference type="CDD" id="cd16833">
    <property type="entry name" value="YfiH"/>
    <property type="match status" value="1"/>
</dbReference>